<evidence type="ECO:0000313" key="2">
    <source>
        <dbReference type="Proteomes" id="UP000249828"/>
    </source>
</evidence>
<dbReference type="EMBL" id="PIEU01000124">
    <property type="protein sequence ID" value="PZL70123.1"/>
    <property type="molecule type" value="Genomic_DNA"/>
</dbReference>
<dbReference type="Gene3D" id="1.10.720.30">
    <property type="entry name" value="SAP domain"/>
    <property type="match status" value="1"/>
</dbReference>
<sequence>MNKDEIKAKLDELEVEYDPNSTKDVLKALLDEQESKNETQTNLLDVVNKAVVKEEEKDETQQDDTIEVLKSRPYGTLTRGQRELLRQNSPEYANVDGGIDVVLNGRLATEKRLVKDADNNWVSLFKNKTYSLSEKDYNSLKDAQVRVKTEATKDKCCGSAEYESVPLLVKADA</sequence>
<name>A0A2W3ZML7_9ENTE</name>
<evidence type="ECO:0000313" key="1">
    <source>
        <dbReference type="EMBL" id="PZL70123.1"/>
    </source>
</evidence>
<proteinExistence type="predicted"/>
<keyword evidence="2" id="KW-1185">Reference proteome</keyword>
<dbReference type="Proteomes" id="UP000249828">
    <property type="component" value="Unassembled WGS sequence"/>
</dbReference>
<protein>
    <submittedName>
        <fullName evidence="1">Uncharacterized protein</fullName>
    </submittedName>
</protein>
<dbReference type="InterPro" id="IPR036361">
    <property type="entry name" value="SAP_dom_sf"/>
</dbReference>
<dbReference type="RefSeq" id="WP_111248871.1">
    <property type="nucleotide sequence ID" value="NZ_PIEU01000124.1"/>
</dbReference>
<accession>A0A2W3ZML7</accession>
<dbReference type="AlphaFoldDB" id="A0A2W3ZML7"/>
<organism evidence="1 2">
    <name type="scientific">Enterococcus plantarum</name>
    <dbReference type="NCBI Taxonomy" id="1077675"/>
    <lineage>
        <taxon>Bacteria</taxon>
        <taxon>Bacillati</taxon>
        <taxon>Bacillota</taxon>
        <taxon>Bacilli</taxon>
        <taxon>Lactobacillales</taxon>
        <taxon>Enterococcaceae</taxon>
        <taxon>Enterococcus</taxon>
    </lineage>
</organism>
<reference evidence="1 2" key="1">
    <citation type="submission" date="2017-11" db="EMBL/GenBank/DDBJ databases">
        <title>Draft genome sequence of Enterococcus plantarum TRW2 strain isolated from lettuce.</title>
        <authorList>
            <person name="Kim E.B."/>
            <person name="Marco M.L."/>
            <person name="Williams T.R."/>
            <person name="You I.H."/>
        </authorList>
    </citation>
    <scope>NUCLEOTIDE SEQUENCE [LARGE SCALE GENOMIC DNA]</scope>
    <source>
        <strain evidence="1 2">TRW2</strain>
    </source>
</reference>
<comment type="caution">
    <text evidence="1">The sequence shown here is derived from an EMBL/GenBank/DDBJ whole genome shotgun (WGS) entry which is preliminary data.</text>
</comment>
<gene>
    <name evidence="1" type="ORF">CI088_15860</name>
</gene>